<feature type="transmembrane region" description="Helical" evidence="1">
    <location>
        <begin position="136"/>
        <end position="163"/>
    </location>
</feature>
<accession>A0ABR2H5W1</accession>
<dbReference type="EMBL" id="JAPFFF010000041">
    <property type="protein sequence ID" value="KAK8841598.1"/>
    <property type="molecule type" value="Genomic_DNA"/>
</dbReference>
<protein>
    <recommendedName>
        <fullName evidence="4">ECF transporter S component</fullName>
    </recommendedName>
</protein>
<dbReference type="Gene3D" id="1.10.1760.20">
    <property type="match status" value="1"/>
</dbReference>
<gene>
    <name evidence="2" type="ORF">M9Y10_027223</name>
</gene>
<comment type="caution">
    <text evidence="2">The sequence shown here is derived from an EMBL/GenBank/DDBJ whole genome shotgun (WGS) entry which is preliminary data.</text>
</comment>
<evidence type="ECO:0000313" key="3">
    <source>
        <dbReference type="Proteomes" id="UP001470230"/>
    </source>
</evidence>
<name>A0ABR2H5W1_9EUKA</name>
<evidence type="ECO:0008006" key="4">
    <source>
        <dbReference type="Google" id="ProtNLM"/>
    </source>
</evidence>
<dbReference type="Proteomes" id="UP001470230">
    <property type="component" value="Unassembled WGS sequence"/>
</dbReference>
<evidence type="ECO:0000313" key="2">
    <source>
        <dbReference type="EMBL" id="KAK8841598.1"/>
    </source>
</evidence>
<feature type="transmembrane region" description="Helical" evidence="1">
    <location>
        <begin position="183"/>
        <end position="200"/>
    </location>
</feature>
<feature type="transmembrane region" description="Helical" evidence="1">
    <location>
        <begin position="66"/>
        <end position="96"/>
    </location>
</feature>
<evidence type="ECO:0000256" key="1">
    <source>
        <dbReference type="SAM" id="Phobius"/>
    </source>
</evidence>
<feature type="transmembrane region" description="Helical" evidence="1">
    <location>
        <begin position="30"/>
        <end position="54"/>
    </location>
</feature>
<keyword evidence="3" id="KW-1185">Reference proteome</keyword>
<organism evidence="2 3">
    <name type="scientific">Tritrichomonas musculus</name>
    <dbReference type="NCBI Taxonomy" id="1915356"/>
    <lineage>
        <taxon>Eukaryota</taxon>
        <taxon>Metamonada</taxon>
        <taxon>Parabasalia</taxon>
        <taxon>Tritrichomonadida</taxon>
        <taxon>Tritrichomonadidae</taxon>
        <taxon>Tritrichomonas</taxon>
    </lineage>
</organism>
<keyword evidence="1" id="KW-0812">Transmembrane</keyword>
<keyword evidence="1" id="KW-0472">Membrane</keyword>
<sequence length="211" mass="23247">MISDLETTDDETNLLDTILDQRVERSKIKLIIKIVIAVILIILAILLPQLFHVFAGNESGTKWMPIFLPILLAGCLYGVWWGLGIGIATPIVSFAISSIWKKPMPPAKSLALMTPQAAVFGLVSGLFSRKIEKNKWIAFPAVLLGQTSGITLYMILSAIFQSVTKVSAKKAWEQVEIGMVGDFFQALLVPFITIGIRMLIKSEKVNYSTVP</sequence>
<proteinExistence type="predicted"/>
<keyword evidence="1" id="KW-1133">Transmembrane helix</keyword>
<reference evidence="2 3" key="1">
    <citation type="submission" date="2024-04" db="EMBL/GenBank/DDBJ databases">
        <title>Tritrichomonas musculus Genome.</title>
        <authorList>
            <person name="Alves-Ferreira E."/>
            <person name="Grigg M."/>
            <person name="Lorenzi H."/>
            <person name="Galac M."/>
        </authorList>
    </citation>
    <scope>NUCLEOTIDE SEQUENCE [LARGE SCALE GENOMIC DNA]</scope>
    <source>
        <strain evidence="2 3">EAF2021</strain>
    </source>
</reference>